<dbReference type="PANTHER" id="PTHR37984:SF5">
    <property type="entry name" value="PROTEIN NYNRIN-LIKE"/>
    <property type="match status" value="1"/>
</dbReference>
<dbReference type="SUPFAM" id="SSF53098">
    <property type="entry name" value="Ribonuclease H-like"/>
    <property type="match status" value="1"/>
</dbReference>
<dbReference type="InterPro" id="IPR043128">
    <property type="entry name" value="Rev_trsase/Diguanyl_cyclase"/>
</dbReference>
<dbReference type="FunFam" id="3.30.70.270:FF:000020">
    <property type="entry name" value="Transposon Tf2-6 polyprotein-like Protein"/>
    <property type="match status" value="1"/>
</dbReference>
<evidence type="ECO:0000259" key="2">
    <source>
        <dbReference type="PROSITE" id="PS50994"/>
    </source>
</evidence>
<dbReference type="Gene3D" id="1.10.340.70">
    <property type="match status" value="1"/>
</dbReference>
<dbReference type="CDD" id="cd09274">
    <property type="entry name" value="RNase_HI_RT_Ty3"/>
    <property type="match status" value="1"/>
</dbReference>
<dbReference type="Pfam" id="PF17919">
    <property type="entry name" value="RT_RNaseH_2"/>
    <property type="match status" value="1"/>
</dbReference>
<dbReference type="InterPro" id="IPR041588">
    <property type="entry name" value="Integrase_H2C2"/>
</dbReference>
<dbReference type="InterPro" id="IPR036397">
    <property type="entry name" value="RNaseH_sf"/>
</dbReference>
<dbReference type="Gene3D" id="3.10.10.10">
    <property type="entry name" value="HIV Type 1 Reverse Transcriptase, subunit A, domain 1"/>
    <property type="match status" value="1"/>
</dbReference>
<dbReference type="PANTHER" id="PTHR37984">
    <property type="entry name" value="PROTEIN CBG26694"/>
    <property type="match status" value="1"/>
</dbReference>
<dbReference type="PROSITE" id="PS50994">
    <property type="entry name" value="INTEGRASE"/>
    <property type="match status" value="1"/>
</dbReference>
<accession>A5AEK4</accession>
<reference evidence="3" key="1">
    <citation type="journal article" date="2007" name="PLoS ONE">
        <title>The first genome sequence of an elite grapevine cultivar (Pinot noir Vitis vinifera L.): coping with a highly heterozygous genome.</title>
        <authorList>
            <person name="Velasco R."/>
            <person name="Zharkikh A."/>
            <person name="Troggio M."/>
            <person name="Cartwright D.A."/>
            <person name="Cestaro A."/>
            <person name="Pruss D."/>
            <person name="Pindo M."/>
            <person name="FitzGerald L.M."/>
            <person name="Vezzulli S."/>
            <person name="Reid J."/>
            <person name="Malacarne G."/>
            <person name="Iliev D."/>
            <person name="Coppola G."/>
            <person name="Wardell B."/>
            <person name="Micheletti D."/>
            <person name="Macalma T."/>
            <person name="Facci M."/>
            <person name="Mitchell J.T."/>
            <person name="Perazzolli M."/>
            <person name="Eldredge G."/>
            <person name="Gatto P."/>
            <person name="Oyzerski R."/>
            <person name="Moretto M."/>
            <person name="Gutin N."/>
            <person name="Stefanini M."/>
            <person name="Chen Y."/>
            <person name="Segala C."/>
            <person name="Davenport C."/>
            <person name="Dematte L."/>
            <person name="Mraz A."/>
            <person name="Battilana J."/>
            <person name="Stormo K."/>
            <person name="Costa F."/>
            <person name="Tao Q."/>
            <person name="Si-Ammour A."/>
            <person name="Harkins T."/>
            <person name="Lackey A."/>
            <person name="Perbost C."/>
            <person name="Taillon B."/>
            <person name="Stella A."/>
            <person name="Solovyev V."/>
            <person name="Fawcett J.A."/>
            <person name="Sterck L."/>
            <person name="Vandepoele K."/>
            <person name="Grando S.M."/>
            <person name="Toppo S."/>
            <person name="Moser C."/>
            <person name="Lanchbury J."/>
            <person name="Bogden R."/>
            <person name="Skolnick M."/>
            <person name="Sgaramella V."/>
            <person name="Bhatnagar S.K."/>
            <person name="Fontana P."/>
            <person name="Gutin A."/>
            <person name="Van de Peer Y."/>
            <person name="Salamini F."/>
            <person name="Viola R."/>
        </authorList>
    </citation>
    <scope>NUCLEOTIDE SEQUENCE</scope>
</reference>
<name>A5AEK4_VITVI</name>
<feature type="domain" description="Integrase catalytic" evidence="2">
    <location>
        <begin position="461"/>
        <end position="547"/>
    </location>
</feature>
<proteinExistence type="predicted"/>
<dbReference type="GO" id="GO:0003676">
    <property type="term" value="F:nucleic acid binding"/>
    <property type="evidence" value="ECO:0007669"/>
    <property type="project" value="InterPro"/>
</dbReference>
<organism evidence="3">
    <name type="scientific">Vitis vinifera</name>
    <name type="common">Grape</name>
    <dbReference type="NCBI Taxonomy" id="29760"/>
    <lineage>
        <taxon>Eukaryota</taxon>
        <taxon>Viridiplantae</taxon>
        <taxon>Streptophyta</taxon>
        <taxon>Embryophyta</taxon>
        <taxon>Tracheophyta</taxon>
        <taxon>Spermatophyta</taxon>
        <taxon>Magnoliopsida</taxon>
        <taxon>eudicotyledons</taxon>
        <taxon>Gunneridae</taxon>
        <taxon>Pentapetalae</taxon>
        <taxon>rosids</taxon>
        <taxon>Vitales</taxon>
        <taxon>Vitaceae</taxon>
        <taxon>Viteae</taxon>
        <taxon>Vitis</taxon>
    </lineage>
</organism>
<dbReference type="AlphaFoldDB" id="A5AEK4"/>
<dbReference type="InterPro" id="IPR000477">
    <property type="entry name" value="RT_dom"/>
</dbReference>
<dbReference type="CDD" id="cd01647">
    <property type="entry name" value="RT_LTR"/>
    <property type="match status" value="1"/>
</dbReference>
<dbReference type="InterPro" id="IPR050951">
    <property type="entry name" value="Retrovirus_Pol_polyprotein"/>
</dbReference>
<dbReference type="GO" id="GO:0015074">
    <property type="term" value="P:DNA integration"/>
    <property type="evidence" value="ECO:0007669"/>
    <property type="project" value="InterPro"/>
</dbReference>
<protein>
    <recommendedName>
        <fullName evidence="2">Integrase catalytic domain-containing protein</fullName>
    </recommendedName>
</protein>
<dbReference type="Pfam" id="PF17921">
    <property type="entry name" value="Integrase_H2C2"/>
    <property type="match status" value="1"/>
</dbReference>
<evidence type="ECO:0000256" key="1">
    <source>
        <dbReference type="ARBA" id="ARBA00023268"/>
    </source>
</evidence>
<gene>
    <name evidence="3" type="ORF">VITISV_032367</name>
</gene>
<dbReference type="InterPro" id="IPR041577">
    <property type="entry name" value="RT_RNaseH_2"/>
</dbReference>
<evidence type="ECO:0000313" key="3">
    <source>
        <dbReference type="EMBL" id="CAN77865.1"/>
    </source>
</evidence>
<dbReference type="Gene3D" id="3.30.70.270">
    <property type="match status" value="2"/>
</dbReference>
<dbReference type="SUPFAM" id="SSF56672">
    <property type="entry name" value="DNA/RNA polymerases"/>
    <property type="match status" value="1"/>
</dbReference>
<dbReference type="EMBL" id="AM424605">
    <property type="protein sequence ID" value="CAN77865.1"/>
    <property type="molecule type" value="Genomic_DNA"/>
</dbReference>
<dbReference type="GO" id="GO:0003824">
    <property type="term" value="F:catalytic activity"/>
    <property type="evidence" value="ECO:0007669"/>
    <property type="project" value="UniProtKB-KW"/>
</dbReference>
<dbReference type="Pfam" id="PF00078">
    <property type="entry name" value="RVT_1"/>
    <property type="match status" value="1"/>
</dbReference>
<dbReference type="InterPro" id="IPR012337">
    <property type="entry name" value="RNaseH-like_sf"/>
</dbReference>
<keyword evidence="1" id="KW-0511">Multifunctional enzyme</keyword>
<dbReference type="Gene3D" id="3.30.420.10">
    <property type="entry name" value="Ribonuclease H-like superfamily/Ribonuclease H"/>
    <property type="match status" value="1"/>
</dbReference>
<dbReference type="InterPro" id="IPR001584">
    <property type="entry name" value="Integrase_cat-core"/>
</dbReference>
<dbReference type="InterPro" id="IPR043502">
    <property type="entry name" value="DNA/RNA_pol_sf"/>
</dbReference>
<sequence length="624" mass="72332">MRLFGHDYYCFLDGYSGYNQIPIAVEDQEKTTFTCPYDTFAYQRMPFNLCNAPATFQRCMMSIFSDMIEKCIDVFMHDFSVFGSSFDDCLFNLSLVLQRCVDTNLELRWIGAKIDVIENVPPPTNVKGVRSFLGHVGFYRRFIKDFSKISKSLCDLLVKDVVFDFSKECLNAFKTLKSKPVSSTVIVALDWELSFILMCDVGDFAIGVVLGQRRGKIFHMIYYASKVLTKAQSYLIGSKVIVYTDHLALRYLFAKKDAKPRLLHWILLLQEFDLEIKDKKGTKNLVVDHFSRMDHTEPTEGFFAVEEASSYADIVNYLAKKILPPELTYQRRKKFFLDLKYYIWDDPFLYKKCVYQIIRRCVLEEETESIMHHCHSREVGGHFGATKTTAKVLQSGFYWPSLFKDTFNFVAKCDRCQRVGNLSRKNEMPLTNILEIELFYIMFPNGLKLRRCRPMMLGWWGSHFCNSQFESLLDKYGVTHRIAIPYHPQTSGQVEVSNHELKRILDKTVNFSRRDQSSKLDDVLWAYRTAFKTPTGMSPYQLVYGKSCHLPVELEHKSFWVLFPSKLRSRWSGPFIVSKVLPSGAIEVHHPSKGTFTVNGQQLKHYLGGNFSTKRVLFVLSIPK</sequence>